<keyword evidence="4" id="KW-0624">Polysaccharide degradation</keyword>
<dbReference type="InterPro" id="IPR013320">
    <property type="entry name" value="ConA-like_dom_sf"/>
</dbReference>
<name>A0A1H0UX65_9MICO</name>
<dbReference type="SUPFAM" id="SSF49299">
    <property type="entry name" value="PKD domain"/>
    <property type="match status" value="1"/>
</dbReference>
<dbReference type="CDD" id="cd00063">
    <property type="entry name" value="FN3"/>
    <property type="match status" value="1"/>
</dbReference>
<dbReference type="CDD" id="cd00146">
    <property type="entry name" value="PKD"/>
    <property type="match status" value="1"/>
</dbReference>
<dbReference type="GO" id="GO:0000272">
    <property type="term" value="P:polysaccharide catabolic process"/>
    <property type="evidence" value="ECO:0007669"/>
    <property type="project" value="UniProtKB-KW"/>
</dbReference>
<dbReference type="Gene3D" id="2.60.120.560">
    <property type="entry name" value="Exo-inulinase, domain 1"/>
    <property type="match status" value="1"/>
</dbReference>
<dbReference type="PROSITE" id="PS50853">
    <property type="entry name" value="FN3"/>
    <property type="match status" value="1"/>
</dbReference>
<proteinExistence type="predicted"/>
<keyword evidence="4" id="KW-0119">Carbohydrate metabolism</keyword>
<organism evidence="8 9">
    <name type="scientific">Pedococcus dokdonensis</name>
    <dbReference type="NCBI Taxonomy" id="443156"/>
    <lineage>
        <taxon>Bacteria</taxon>
        <taxon>Bacillati</taxon>
        <taxon>Actinomycetota</taxon>
        <taxon>Actinomycetes</taxon>
        <taxon>Micrococcales</taxon>
        <taxon>Intrasporangiaceae</taxon>
        <taxon>Pedococcus</taxon>
    </lineage>
</organism>
<evidence type="ECO:0000256" key="3">
    <source>
        <dbReference type="ARBA" id="ARBA00023295"/>
    </source>
</evidence>
<dbReference type="EMBL" id="LT629711">
    <property type="protein sequence ID" value="SDP70767.1"/>
    <property type="molecule type" value="Genomic_DNA"/>
</dbReference>
<dbReference type="InterPro" id="IPR035986">
    <property type="entry name" value="PKD_dom_sf"/>
</dbReference>
<feature type="signal peptide" evidence="5">
    <location>
        <begin position="1"/>
        <end position="39"/>
    </location>
</feature>
<dbReference type="SUPFAM" id="SSF49265">
    <property type="entry name" value="Fibronectin type III"/>
    <property type="match status" value="1"/>
</dbReference>
<evidence type="ECO:0000256" key="2">
    <source>
        <dbReference type="ARBA" id="ARBA00023157"/>
    </source>
</evidence>
<keyword evidence="3" id="KW-0326">Glycosidase</keyword>
<dbReference type="SMART" id="SM00560">
    <property type="entry name" value="LamGL"/>
    <property type="match status" value="1"/>
</dbReference>
<feature type="domain" description="PKD" evidence="6">
    <location>
        <begin position="807"/>
        <end position="893"/>
    </location>
</feature>
<evidence type="ECO:0000259" key="7">
    <source>
        <dbReference type="PROSITE" id="PS50853"/>
    </source>
</evidence>
<dbReference type="SUPFAM" id="SSF50969">
    <property type="entry name" value="YVTN repeat-like/Quinoprotein amine dehydrogenase"/>
    <property type="match status" value="1"/>
</dbReference>
<dbReference type="PROSITE" id="PS50093">
    <property type="entry name" value="PKD"/>
    <property type="match status" value="1"/>
</dbReference>
<dbReference type="SMART" id="SM00060">
    <property type="entry name" value="FN3"/>
    <property type="match status" value="1"/>
</dbReference>
<dbReference type="InterPro" id="IPR003961">
    <property type="entry name" value="FN3_dom"/>
</dbReference>
<keyword evidence="9" id="KW-1185">Reference proteome</keyword>
<evidence type="ECO:0000313" key="8">
    <source>
        <dbReference type="EMBL" id="SDP70767.1"/>
    </source>
</evidence>
<keyword evidence="2" id="KW-1015">Disulfide bond</keyword>
<dbReference type="OrthoDB" id="9802683at2"/>
<evidence type="ECO:0000256" key="4">
    <source>
        <dbReference type="ARBA" id="ARBA00023326"/>
    </source>
</evidence>
<gene>
    <name evidence="8" type="ORF">SAMN04489867_3551</name>
</gene>
<dbReference type="InterPro" id="IPR000601">
    <property type="entry name" value="PKD_dom"/>
</dbReference>
<evidence type="ECO:0000259" key="6">
    <source>
        <dbReference type="PROSITE" id="PS50093"/>
    </source>
</evidence>
<evidence type="ECO:0000313" key="9">
    <source>
        <dbReference type="Proteomes" id="UP000199077"/>
    </source>
</evidence>
<dbReference type="GO" id="GO:0016798">
    <property type="term" value="F:hydrolase activity, acting on glycosyl bonds"/>
    <property type="evidence" value="ECO:0007669"/>
    <property type="project" value="UniProtKB-KW"/>
</dbReference>
<keyword evidence="1 5" id="KW-0732">Signal</keyword>
<dbReference type="Pfam" id="PF13385">
    <property type="entry name" value="Laminin_G_3"/>
    <property type="match status" value="1"/>
</dbReference>
<dbReference type="InterPro" id="IPR006558">
    <property type="entry name" value="LamG-like"/>
</dbReference>
<feature type="domain" description="Fibronectin type-III" evidence="7">
    <location>
        <begin position="459"/>
        <end position="558"/>
    </location>
</feature>
<accession>A0A1H0UX65</accession>
<dbReference type="Gene3D" id="2.60.120.200">
    <property type="match status" value="1"/>
</dbReference>
<dbReference type="InterPro" id="IPR036116">
    <property type="entry name" value="FN3_sf"/>
</dbReference>
<dbReference type="InterPro" id="IPR013783">
    <property type="entry name" value="Ig-like_fold"/>
</dbReference>
<evidence type="ECO:0000256" key="1">
    <source>
        <dbReference type="ARBA" id="ARBA00022729"/>
    </source>
</evidence>
<reference evidence="9" key="1">
    <citation type="submission" date="2016-10" db="EMBL/GenBank/DDBJ databases">
        <authorList>
            <person name="Varghese N."/>
            <person name="Submissions S."/>
        </authorList>
    </citation>
    <scope>NUCLEOTIDE SEQUENCE [LARGE SCALE GENOMIC DNA]</scope>
    <source>
        <strain evidence="9">DSM 22329</strain>
    </source>
</reference>
<dbReference type="SMART" id="SM00089">
    <property type="entry name" value="PKD"/>
    <property type="match status" value="1"/>
</dbReference>
<dbReference type="InterPro" id="IPR011044">
    <property type="entry name" value="Quino_amine_DH_bsu"/>
</dbReference>
<sequence>MAERQSLLGNRGTRSLTSALAVVTLCAAALLGAVVSASAAPAPVVPVTSTGISADALPTVQVNGVVWGQAVVGTTVYAGGSFSNARPAGSAPGTNLVARSNLLAYNITTGVLIGSFAPQVNGQILSVAASPDGSRIYIAGDFTTVNGQARRRVAAFDTATGALSTAFNPTGVTARARAVVATNDTVYVGGGFAGLGNGQLRNNLAAFRASDGAVLPWNPNADYAVWALAVSGDGQWVIAGGSFTHVGGLDAYGLAKIGGANGVLDTSWKPAVRNAGPDTGISSLNIWGPYVYGTSWSFGSGANLEGAFKIPVANSTTQWLTACHGDFYSAFLTGGVVYIAGHPHYCGSMGGGFPQYPQWKFQHSMAWTDSVGGQILSDSLGYPNWRGTNAPSLVNWLPDMTMGSYTGQYQAGWDIDGNADYVVYGGEFPTVNGVGQQGLVRFARRGLAPNKEGPRFTGGTFTPRLVPTSSSTLRVSWTAGFDRDDYNLTYRVIRNGATGSPRYTTTAGSSWWSLPALGFVDTGLTPGATYTYQLIANDPGGNTVFGGNATVTMPTSSSASSGYAQSVRANGARIYWPMNEASGLTVNDRAAGTGGTAGLGVTDGRGDTGIQWGQSGAIAGDTAAALTNNDFSRVYALGSETAPDTFTSQVWVRTSTGSGGRILGFGDLQNGKSAHRDRHLYMDNSGRIVFGVYGQDGSLRTVISPSAYNNNVWHMITATMSSAGMRLYVDGNLVGSRTDTTAGESYLGYWRLGGDVLGTDDGRPGWSPRPSSNNFVGNVDEIAIYPNALGQSTIQAQYALRNGGGGGNQPPTASFTWGATGLAASFNASGSSDPDGSIASYTWNFGDGATGTGATPSHTYAAPGTYTAQLTVTDNQGATGSTTRQVTVAAAGVIARDTFSRTVVDGWGQADTGGTWTLTTAASNFAVSGGAGTMRLAASSGPSAYLTSTSARDVDLRTTIGFDKPATGGGVYASAVVRRVGTSDYRVKVRVTGTDTTAYLARTVGGAETILTSVPLPGVVVAAGDALSLRVQAVGGGTTTLNAKVWRAGTAEPGAWTTTTTDSTAGLQSAGAVGVYAFLSGSATNAPITLSFPDLEAVAP</sequence>
<protein>
    <submittedName>
        <fullName evidence="8">PKD domain-containing protein</fullName>
    </submittedName>
</protein>
<dbReference type="SUPFAM" id="SSF49899">
    <property type="entry name" value="Concanavalin A-like lectins/glucanases"/>
    <property type="match status" value="1"/>
</dbReference>
<dbReference type="Gene3D" id="2.60.40.10">
    <property type="entry name" value="Immunoglobulins"/>
    <property type="match status" value="2"/>
</dbReference>
<feature type="chain" id="PRO_5009252137" evidence="5">
    <location>
        <begin position="40"/>
        <end position="1100"/>
    </location>
</feature>
<dbReference type="STRING" id="443156.SAMN04489867_3551"/>
<evidence type="ECO:0000256" key="5">
    <source>
        <dbReference type="SAM" id="SignalP"/>
    </source>
</evidence>
<dbReference type="AlphaFoldDB" id="A0A1H0UX65"/>
<keyword evidence="3" id="KW-0378">Hydrolase</keyword>
<dbReference type="Pfam" id="PF18911">
    <property type="entry name" value="PKD_4"/>
    <property type="match status" value="1"/>
</dbReference>
<dbReference type="Proteomes" id="UP000199077">
    <property type="component" value="Chromosome I"/>
</dbReference>
<dbReference type="InterPro" id="IPR022409">
    <property type="entry name" value="PKD/Chitinase_dom"/>
</dbReference>